<dbReference type="PROSITE" id="PS50088">
    <property type="entry name" value="ANK_REPEAT"/>
    <property type="match status" value="7"/>
</dbReference>
<feature type="compositionally biased region" description="Basic and acidic residues" evidence="8">
    <location>
        <begin position="858"/>
        <end position="886"/>
    </location>
</feature>
<dbReference type="Pfam" id="PF00023">
    <property type="entry name" value="Ank"/>
    <property type="match status" value="2"/>
</dbReference>
<feature type="repeat" description="ANK" evidence="7">
    <location>
        <begin position="169"/>
        <end position="201"/>
    </location>
</feature>
<feature type="region of interest" description="Disordered" evidence="8">
    <location>
        <begin position="784"/>
        <end position="818"/>
    </location>
</feature>
<evidence type="ECO:0000256" key="7">
    <source>
        <dbReference type="PROSITE-ProRule" id="PRU00023"/>
    </source>
</evidence>
<evidence type="ECO:0000256" key="2">
    <source>
        <dbReference type="ARBA" id="ARBA00022692"/>
    </source>
</evidence>
<dbReference type="Pfam" id="PF12796">
    <property type="entry name" value="Ank_2"/>
    <property type="match status" value="4"/>
</dbReference>
<dbReference type="InterPro" id="IPR002110">
    <property type="entry name" value="Ankyrin_rpt"/>
</dbReference>
<keyword evidence="4 9" id="KW-1133">Transmembrane helix</keyword>
<protein>
    <submittedName>
        <fullName evidence="10">Uncharacterized protein</fullName>
    </submittedName>
</protein>
<dbReference type="PRINTS" id="PR01415">
    <property type="entry name" value="ANKYRIN"/>
</dbReference>
<dbReference type="Proteomes" id="UP000481858">
    <property type="component" value="Unassembled WGS sequence"/>
</dbReference>
<dbReference type="SUPFAM" id="SSF48403">
    <property type="entry name" value="Ankyrin repeat"/>
    <property type="match status" value="2"/>
</dbReference>
<dbReference type="Pfam" id="PF01544">
    <property type="entry name" value="CorA"/>
    <property type="match status" value="1"/>
</dbReference>
<dbReference type="Gene3D" id="1.20.58.340">
    <property type="entry name" value="Magnesium transport protein CorA, transmembrane region"/>
    <property type="match status" value="1"/>
</dbReference>
<keyword evidence="3" id="KW-0677">Repeat</keyword>
<feature type="repeat" description="ANK" evidence="7">
    <location>
        <begin position="286"/>
        <end position="318"/>
    </location>
</feature>
<dbReference type="GO" id="GO:0046873">
    <property type="term" value="F:metal ion transmembrane transporter activity"/>
    <property type="evidence" value="ECO:0007669"/>
    <property type="project" value="InterPro"/>
</dbReference>
<reference evidence="10 11" key="1">
    <citation type="submission" date="2019-12" db="EMBL/GenBank/DDBJ databases">
        <title>Draft genome sequence of the ascomycete Xylaria multiplex DSM 110363.</title>
        <authorList>
            <person name="Buettner E."/>
            <person name="Kellner H."/>
        </authorList>
    </citation>
    <scope>NUCLEOTIDE SEQUENCE [LARGE SCALE GENOMIC DNA]</scope>
    <source>
        <strain evidence="10 11">DSM 110363</strain>
    </source>
</reference>
<gene>
    <name evidence="10" type="ORF">GQX73_g7619</name>
</gene>
<organism evidence="10 11">
    <name type="scientific">Xylaria multiplex</name>
    <dbReference type="NCBI Taxonomy" id="323545"/>
    <lineage>
        <taxon>Eukaryota</taxon>
        <taxon>Fungi</taxon>
        <taxon>Dikarya</taxon>
        <taxon>Ascomycota</taxon>
        <taxon>Pezizomycotina</taxon>
        <taxon>Sordariomycetes</taxon>
        <taxon>Xylariomycetidae</taxon>
        <taxon>Xylariales</taxon>
        <taxon>Xylariaceae</taxon>
        <taxon>Xylaria</taxon>
    </lineage>
</organism>
<dbReference type="PANTHER" id="PTHR24198">
    <property type="entry name" value="ANKYRIN REPEAT AND PROTEIN KINASE DOMAIN-CONTAINING PROTEIN"/>
    <property type="match status" value="1"/>
</dbReference>
<dbReference type="PROSITE" id="PS50297">
    <property type="entry name" value="ANK_REP_REGION"/>
    <property type="match status" value="5"/>
</dbReference>
<evidence type="ECO:0000256" key="8">
    <source>
        <dbReference type="SAM" id="MobiDB-lite"/>
    </source>
</evidence>
<dbReference type="InterPro" id="IPR045863">
    <property type="entry name" value="CorA_TM1_TM2"/>
</dbReference>
<keyword evidence="5 7" id="KW-0040">ANK repeat</keyword>
<evidence type="ECO:0000256" key="3">
    <source>
        <dbReference type="ARBA" id="ARBA00022737"/>
    </source>
</evidence>
<feature type="repeat" description="ANK" evidence="7">
    <location>
        <begin position="594"/>
        <end position="626"/>
    </location>
</feature>
<keyword evidence="6 9" id="KW-0472">Membrane</keyword>
<sequence length="1355" mass="152937">MGIFYCVSIGDLEGTKKFADSGIQLNQKFTNGFTPLAYAIFLGQFEIFNFLINHESVDINILDSLGKSPLYLALENGKDKMVHELLRRLSKEGVSQKANDGSTPLHAAVKRRDGETLIALIESLKKHDQSLDLADSNENTPLYSAVEAAYPEAVRELCKAGSDANGIHEWKRPLFAAVRQGDEDIIKILLDNRASPKILDENGLSPIYWVFKTGKPQLLIPFLGIIDVPQPIQDPLLTLQTLKTEQLEALGLAGPSKNQDPLMALLKAVEMSESNIQAEPPVTDSDGWTALHLAARNGYAKAIKALLHTTGEINVPDNDKWTPLHLAAKNGHEEAVKELLDAGGDINHEADLEIRDDIYEQSALSYATEGGYEEIVSLLIWAGADINSQHMGKYPPLERAIWADNPEILRPFFNTEKSSNPPGEMLPRVMVIEEAMYLACNRGRQKTIDWILADKDYLIAADEKGRTVLSLAAINGHEDVVRALLENGERGYCDIATLLLDNGADADSEDNKKRTPLSWAATSANEVTAWALHKKGVKLDSRDSTGRTPLSWAAGSGSEAIVKALLQMESPEISYTSRKDSSRRTIMEIKDKDKHWTPLWYAALGGHINTTKALLEHGADATAKDVQDEDLIDHLTQTETTGPPGPTGSLVSQREIRKLLEPYFSLLSECLGDSETVDSMFSAMSVWFPESQGKELEPERISVSDLLSEGMRWVEILMARHYMDSGDQDGRRRNQVLKSKLWTDNQYIPRDRTLYHGRFMLPGCHMLPPTINPESGLTLKKETKGIGPEIVNPFDNRTSGPGEKGSKSGQSKTKAGLKDTELRQKGLVLFMPYLHWELETELEKLKNIMKEKRDAELKKRRQLSKDKHDLQNIQEDSRRNAAEKFAAEAPHASGESLNDSEKLFWMYLDEEHPVHIRRTLDQYYYPDSWKLEERDKDQTTLRYFNDRRDTYDKAFKPVLTMVDQLWMWVLPKCGSSPPTIITAFPQRSNRGSDTKWRTALMNSILMKCGELSTPSCYEVADIIAAECSRIYFDPTRDRQELLRFLEIYRSSIAKIMDSDASRFSIFETSIGKIRRAIGLVKLDISESRGHLKKQEPPKEVQGKSTEAKPTEADSLDIRNLLKSLLDIEEDIEDLRQVKDIRDELNMMTSVFHIQEEVMKEMYQNIQEEKARVKPQDTSRKQPDQSTSLNYLKTVVKKNLKEVERLDQFAGRAAAAIEQLLELKQKQADLLLTNATYNINDATDKQGKTLMMFTVVTIIFLPGSFMASFLALNVAQFPWGEDKLPLRWVVKVILSVSLPLSTVFLSVAFNLDKSQRHKHFGWFTKRLPEVQSICPPKLAFRRNKKEKHVEEGTSRD</sequence>
<name>A0A7C8MJ31_9PEZI</name>
<proteinExistence type="predicted"/>
<evidence type="ECO:0000256" key="9">
    <source>
        <dbReference type="SAM" id="Phobius"/>
    </source>
</evidence>
<feature type="repeat" description="ANK" evidence="7">
    <location>
        <begin position="100"/>
        <end position="136"/>
    </location>
</feature>
<feature type="transmembrane region" description="Helical" evidence="9">
    <location>
        <begin position="1249"/>
        <end position="1271"/>
    </location>
</feature>
<evidence type="ECO:0000256" key="6">
    <source>
        <dbReference type="ARBA" id="ARBA00023136"/>
    </source>
</evidence>
<accession>A0A7C8MJ31</accession>
<evidence type="ECO:0000256" key="5">
    <source>
        <dbReference type="ARBA" id="ARBA00023043"/>
    </source>
</evidence>
<dbReference type="SMART" id="SM00248">
    <property type="entry name" value="ANK"/>
    <property type="match status" value="12"/>
</dbReference>
<feature type="transmembrane region" description="Helical" evidence="9">
    <location>
        <begin position="1291"/>
        <end position="1310"/>
    </location>
</feature>
<keyword evidence="11" id="KW-1185">Reference proteome</keyword>
<dbReference type="SUPFAM" id="SSF144083">
    <property type="entry name" value="Magnesium transport protein CorA, transmembrane region"/>
    <property type="match status" value="1"/>
</dbReference>
<dbReference type="GO" id="GO:0016020">
    <property type="term" value="C:membrane"/>
    <property type="evidence" value="ECO:0007669"/>
    <property type="project" value="UniProtKB-SubCell"/>
</dbReference>
<keyword evidence="2 9" id="KW-0812">Transmembrane</keyword>
<feature type="region of interest" description="Disordered" evidence="8">
    <location>
        <begin position="1088"/>
        <end position="1111"/>
    </location>
</feature>
<dbReference type="InParanoid" id="A0A7C8MJ31"/>
<evidence type="ECO:0000313" key="11">
    <source>
        <dbReference type="Proteomes" id="UP000481858"/>
    </source>
</evidence>
<dbReference type="InterPro" id="IPR002523">
    <property type="entry name" value="MgTranspt_CorA/ZnTranspt_ZntB"/>
</dbReference>
<comment type="subcellular location">
    <subcellularLocation>
        <location evidence="1">Membrane</location>
        <topology evidence="1">Multi-pass membrane protein</topology>
    </subcellularLocation>
</comment>
<dbReference type="OrthoDB" id="341259at2759"/>
<feature type="region of interest" description="Disordered" evidence="8">
    <location>
        <begin position="858"/>
        <end position="893"/>
    </location>
</feature>
<evidence type="ECO:0000256" key="1">
    <source>
        <dbReference type="ARBA" id="ARBA00004141"/>
    </source>
</evidence>
<feature type="repeat" description="ANK" evidence="7">
    <location>
        <begin position="464"/>
        <end position="488"/>
    </location>
</feature>
<feature type="repeat" description="ANK" evidence="7">
    <location>
        <begin position="359"/>
        <end position="391"/>
    </location>
</feature>
<dbReference type="Gene3D" id="1.25.40.20">
    <property type="entry name" value="Ankyrin repeat-containing domain"/>
    <property type="match status" value="4"/>
</dbReference>
<dbReference type="EMBL" id="WUBL01000101">
    <property type="protein sequence ID" value="KAF2965952.1"/>
    <property type="molecule type" value="Genomic_DNA"/>
</dbReference>
<feature type="repeat" description="ANK" evidence="7">
    <location>
        <begin position="319"/>
        <end position="351"/>
    </location>
</feature>
<dbReference type="PANTHER" id="PTHR24198:SF165">
    <property type="entry name" value="ANKYRIN REPEAT-CONTAINING PROTEIN-RELATED"/>
    <property type="match status" value="1"/>
</dbReference>
<evidence type="ECO:0000313" key="10">
    <source>
        <dbReference type="EMBL" id="KAF2965952.1"/>
    </source>
</evidence>
<evidence type="ECO:0000256" key="4">
    <source>
        <dbReference type="ARBA" id="ARBA00022989"/>
    </source>
</evidence>
<comment type="caution">
    <text evidence="10">The sequence shown here is derived from an EMBL/GenBank/DDBJ whole genome shotgun (WGS) entry which is preliminary data.</text>
</comment>
<dbReference type="InterPro" id="IPR036770">
    <property type="entry name" value="Ankyrin_rpt-contain_sf"/>
</dbReference>